<reference evidence="4" key="1">
    <citation type="submission" date="2017-05" db="UniProtKB">
        <authorList>
            <consortium name="EnsemblMetazoa"/>
        </authorList>
    </citation>
    <scope>IDENTIFICATION</scope>
</reference>
<evidence type="ECO:0000313" key="4">
    <source>
        <dbReference type="EnsemblMetazoa" id="Aqu2.1.08713_001"/>
    </source>
</evidence>
<dbReference type="InParanoid" id="A0A1X7T399"/>
<protein>
    <submittedName>
        <fullName evidence="4">Uncharacterized protein</fullName>
    </submittedName>
</protein>
<dbReference type="eggNOG" id="KOG4693">
    <property type="taxonomic scope" value="Eukaryota"/>
</dbReference>
<organism evidence="4">
    <name type="scientific">Amphimedon queenslandica</name>
    <name type="common">Sponge</name>
    <dbReference type="NCBI Taxonomy" id="400682"/>
    <lineage>
        <taxon>Eukaryota</taxon>
        <taxon>Metazoa</taxon>
        <taxon>Porifera</taxon>
        <taxon>Demospongiae</taxon>
        <taxon>Heteroscleromorpha</taxon>
        <taxon>Haplosclerida</taxon>
        <taxon>Niphatidae</taxon>
        <taxon>Amphimedon</taxon>
    </lineage>
</organism>
<dbReference type="Gene3D" id="2.120.10.80">
    <property type="entry name" value="Kelch-type beta propeller"/>
    <property type="match status" value="1"/>
</dbReference>
<proteinExistence type="predicted"/>
<dbReference type="InterPro" id="IPR015915">
    <property type="entry name" value="Kelch-typ_b-propeller"/>
</dbReference>
<keyword evidence="2" id="KW-0677">Repeat</keyword>
<dbReference type="SUPFAM" id="SSF117281">
    <property type="entry name" value="Kelch motif"/>
    <property type="match status" value="1"/>
</dbReference>
<keyword evidence="3" id="KW-0175">Coiled coil</keyword>
<dbReference type="PANTHER" id="PTHR46228">
    <property type="entry name" value="KELCH DOMAIN-CONTAINING PROTEIN"/>
    <property type="match status" value="1"/>
</dbReference>
<accession>A0A1X7T399</accession>
<dbReference type="OrthoDB" id="4447at2759"/>
<evidence type="ECO:0000256" key="2">
    <source>
        <dbReference type="ARBA" id="ARBA00022737"/>
    </source>
</evidence>
<dbReference type="AlphaFoldDB" id="A0A1X7T399"/>
<feature type="coiled-coil region" evidence="3">
    <location>
        <begin position="15"/>
        <end position="42"/>
    </location>
</feature>
<evidence type="ECO:0000256" key="3">
    <source>
        <dbReference type="SAM" id="Coils"/>
    </source>
</evidence>
<dbReference type="EnsemblMetazoa" id="Aqu2.1.08713_001">
    <property type="protein sequence ID" value="Aqu2.1.08713_001"/>
    <property type="gene ID" value="Aqu2.1.08713"/>
</dbReference>
<dbReference type="PANTHER" id="PTHR46228:SF2">
    <property type="entry name" value="KELCH REPEAT PROTEIN (AFU_ORTHOLOGUE AFUA_4G14350)"/>
    <property type="match status" value="1"/>
</dbReference>
<keyword evidence="1" id="KW-0880">Kelch repeat</keyword>
<evidence type="ECO:0000256" key="1">
    <source>
        <dbReference type="ARBA" id="ARBA00022441"/>
    </source>
</evidence>
<dbReference type="Pfam" id="PF24681">
    <property type="entry name" value="Kelch_KLHDC2_KLHL20_DRC7"/>
    <property type="match status" value="1"/>
</dbReference>
<name>A0A1X7T399_AMPQE</name>
<sequence length="777" mass="86722">MCTTRKGKGTRGGEKRKGTKDYEKLKLKVADIEEQYLKEKQVIIADNQNLKTDISEKDKVIAKLISQVEEQSQNEKQIITDLRAILSVNELYTTKLMKEKSQLQERVTSLEEQSIKETSSIGLQFNYLIPSMDKLDCLSDVQVAERKLFLIQGDKPQLMNWEKYGLRIGVQKESLLSSETVEAAVVALVGGEFQFPPNTVLVSAVSDVNSKVVVSTGIVENMAYAGLVYYEEKRAEDLVTFAAAKDLNALLEFIKKDCSHAERGQNILFRFKDYNGYIELKFDAPQKKPFTGWSIEPHMDSCKFLRCDVDKFGEANYPLPSTCLISVYGSPDAVPSLHYSIPLDGVADPKTLFIHRSLRTTPSLTNPTTSSSSSNVVHGSTSVSGASTFRSDIAHRVMTECTGMIKERLELNTLVQKLLEKRVINERQKNQITDQHCGLTADQRIDKLLSLVRVSIQMNGQQKAKQSEVQVQQMQSLQWGSQPAKSTTTHEPVNIPDNVTERYSHSLSVCSVTPTTNWIIVFGGKRNFSTIISDPAVIELNYQPAERYRHSTVRVGDYLYMWGGLQPDLPEVHNNEKKKSMCSVMEVCHLRTGRWEQKPTTGNPPLGADGYAAAAIGREIFYFGGHCNHGDCFHNSLYSFNVDTFNWKELFPTTSHHGPMMKAYCDMIAIKVNGEDYLVVIGGSGPSSNNTPKQPGAQYSGRGYQRCNEIHFYKLSTGQWISPTVTGDRPPPIDKFTLTSINNSSAILFGGITANGDSNNVYILNFTDTSVVSVLLV</sequence>